<dbReference type="PANTHER" id="PTHR33240">
    <property type="entry name" value="OS08G0508500 PROTEIN"/>
    <property type="match status" value="1"/>
</dbReference>
<dbReference type="AlphaFoldDB" id="A0AAW2XVG3"/>
<protein>
    <submittedName>
        <fullName evidence="2">Uncharacterized protein</fullName>
    </submittedName>
</protein>
<feature type="region of interest" description="Disordered" evidence="1">
    <location>
        <begin position="173"/>
        <end position="192"/>
    </location>
</feature>
<sequence>MDILFLKVYQQMELEDIPLEPVDTSLYDFAGEVVHPLGQISLPISLGIEPARKTRMTCFLVVDMPSAYNLILGRPTLNTFQAVISTYHMKLNFPVGNKLGEVQGDQYTARKCYVEAIKNNTHKMEIDAPSLEEQGSLTTREEQRCATPARVQPAEELMSIQLVQGMGQNHQNWLPAKSYTSRTTNHVPEVER</sequence>
<comment type="caution">
    <text evidence="2">The sequence shown here is derived from an EMBL/GenBank/DDBJ whole genome shotgun (WGS) entry which is preliminary data.</text>
</comment>
<name>A0AAW2XVG3_9LAMI</name>
<dbReference type="PANTHER" id="PTHR33240:SF8">
    <property type="entry name" value="OS03G0439900 PROTEIN"/>
    <property type="match status" value="1"/>
</dbReference>
<reference evidence="2" key="2">
    <citation type="journal article" date="2024" name="Plant">
        <title>Genomic evolution and insights into agronomic trait innovations of Sesamum species.</title>
        <authorList>
            <person name="Miao H."/>
            <person name="Wang L."/>
            <person name="Qu L."/>
            <person name="Liu H."/>
            <person name="Sun Y."/>
            <person name="Le M."/>
            <person name="Wang Q."/>
            <person name="Wei S."/>
            <person name="Zheng Y."/>
            <person name="Lin W."/>
            <person name="Duan Y."/>
            <person name="Cao H."/>
            <person name="Xiong S."/>
            <person name="Wang X."/>
            <person name="Wei L."/>
            <person name="Li C."/>
            <person name="Ma Q."/>
            <person name="Ju M."/>
            <person name="Zhao R."/>
            <person name="Li G."/>
            <person name="Mu C."/>
            <person name="Tian Q."/>
            <person name="Mei H."/>
            <person name="Zhang T."/>
            <person name="Gao T."/>
            <person name="Zhang H."/>
        </authorList>
    </citation>
    <scope>NUCLEOTIDE SEQUENCE</scope>
    <source>
        <strain evidence="2">KEN1</strain>
    </source>
</reference>
<accession>A0AAW2XVG3</accession>
<dbReference type="CDD" id="cd00303">
    <property type="entry name" value="retropepsin_like"/>
    <property type="match status" value="1"/>
</dbReference>
<dbReference type="InterPro" id="IPR021109">
    <property type="entry name" value="Peptidase_aspartic_dom_sf"/>
</dbReference>
<organism evidence="2">
    <name type="scientific">Sesamum latifolium</name>
    <dbReference type="NCBI Taxonomy" id="2727402"/>
    <lineage>
        <taxon>Eukaryota</taxon>
        <taxon>Viridiplantae</taxon>
        <taxon>Streptophyta</taxon>
        <taxon>Embryophyta</taxon>
        <taxon>Tracheophyta</taxon>
        <taxon>Spermatophyta</taxon>
        <taxon>Magnoliopsida</taxon>
        <taxon>eudicotyledons</taxon>
        <taxon>Gunneridae</taxon>
        <taxon>Pentapetalae</taxon>
        <taxon>asterids</taxon>
        <taxon>lamiids</taxon>
        <taxon>Lamiales</taxon>
        <taxon>Pedaliaceae</taxon>
        <taxon>Sesamum</taxon>
    </lineage>
</organism>
<dbReference type="EMBL" id="JACGWN010000002">
    <property type="protein sequence ID" value="KAL0457983.1"/>
    <property type="molecule type" value="Genomic_DNA"/>
</dbReference>
<evidence type="ECO:0000313" key="2">
    <source>
        <dbReference type="EMBL" id="KAL0457983.1"/>
    </source>
</evidence>
<reference evidence="2" key="1">
    <citation type="submission" date="2020-06" db="EMBL/GenBank/DDBJ databases">
        <authorList>
            <person name="Li T."/>
            <person name="Hu X."/>
            <person name="Zhang T."/>
            <person name="Song X."/>
            <person name="Zhang H."/>
            <person name="Dai N."/>
            <person name="Sheng W."/>
            <person name="Hou X."/>
            <person name="Wei L."/>
        </authorList>
    </citation>
    <scope>NUCLEOTIDE SEQUENCE</scope>
    <source>
        <strain evidence="2">KEN1</strain>
        <tissue evidence="2">Leaf</tissue>
    </source>
</reference>
<gene>
    <name evidence="2" type="ORF">Slati_0425500</name>
</gene>
<feature type="compositionally biased region" description="Polar residues" evidence="1">
    <location>
        <begin position="173"/>
        <end position="186"/>
    </location>
</feature>
<proteinExistence type="predicted"/>
<dbReference type="Gene3D" id="2.40.70.10">
    <property type="entry name" value="Acid Proteases"/>
    <property type="match status" value="1"/>
</dbReference>
<evidence type="ECO:0000256" key="1">
    <source>
        <dbReference type="SAM" id="MobiDB-lite"/>
    </source>
</evidence>